<protein>
    <recommendedName>
        <fullName evidence="2">Aminoglycoside phosphotransferase domain-containing protein</fullName>
    </recommendedName>
</protein>
<feature type="region of interest" description="Disordered" evidence="1">
    <location>
        <begin position="1"/>
        <end position="25"/>
    </location>
</feature>
<dbReference type="PANTHER" id="PTHR21310">
    <property type="entry name" value="AMINOGLYCOSIDE PHOSPHOTRANSFERASE-RELATED-RELATED"/>
    <property type="match status" value="1"/>
</dbReference>
<dbReference type="Gene3D" id="3.90.1200.10">
    <property type="match status" value="1"/>
</dbReference>
<keyword evidence="4" id="KW-1185">Reference proteome</keyword>
<proteinExistence type="predicted"/>
<sequence length="316" mass="36829">MSGKQRSTRLTPSMPPSEPNFDVKDSSFFSKWDNLPSPEEVYEQAKAKHLAGANLDNRRRVYEKGRNARPSPVVFEDLGLLVKWGSEMNISEAQSLYAIARSLKGGIPVPEVYGWRTEGEETFIYMEHIKGQTLEQVWDTMEPEDRISVSHELRAALDNLRQLEQDPSDPFIGNVVRGPLYDRVFHIEYMSEAGPFPTVRAFHDWWTFLHRRRMSDPHSVPIEPFRYGLPDDSSIKFTHGDLHPSNIILTSSYPYRVLAVIDWEQSGWLPEYWETRKARLTHNRSEGWSSRYLPMIMDQYTSTWDPWDYYIMSMGC</sequence>
<dbReference type="RefSeq" id="XP_040689814.1">
    <property type="nucleotide sequence ID" value="XM_040829326.1"/>
</dbReference>
<dbReference type="Pfam" id="PF01636">
    <property type="entry name" value="APH"/>
    <property type="match status" value="1"/>
</dbReference>
<dbReference type="InterPro" id="IPR011009">
    <property type="entry name" value="Kinase-like_dom_sf"/>
</dbReference>
<dbReference type="Proteomes" id="UP000184383">
    <property type="component" value="Unassembled WGS sequence"/>
</dbReference>
<name>A0A1L9RMT8_ASPWE</name>
<dbReference type="OrthoDB" id="2906425at2759"/>
<feature type="domain" description="Aminoglycoside phosphotransferase" evidence="2">
    <location>
        <begin position="98"/>
        <end position="305"/>
    </location>
</feature>
<dbReference type="EMBL" id="KV878212">
    <property type="protein sequence ID" value="OJJ36138.1"/>
    <property type="molecule type" value="Genomic_DNA"/>
</dbReference>
<reference evidence="4" key="1">
    <citation type="journal article" date="2017" name="Genome Biol.">
        <title>Comparative genomics reveals high biological diversity and specific adaptations in the industrially and medically important fungal genus Aspergillus.</title>
        <authorList>
            <person name="de Vries R.P."/>
            <person name="Riley R."/>
            <person name="Wiebenga A."/>
            <person name="Aguilar-Osorio G."/>
            <person name="Amillis S."/>
            <person name="Uchima C.A."/>
            <person name="Anderluh G."/>
            <person name="Asadollahi M."/>
            <person name="Askin M."/>
            <person name="Barry K."/>
            <person name="Battaglia E."/>
            <person name="Bayram O."/>
            <person name="Benocci T."/>
            <person name="Braus-Stromeyer S.A."/>
            <person name="Caldana C."/>
            <person name="Canovas D."/>
            <person name="Cerqueira G.C."/>
            <person name="Chen F."/>
            <person name="Chen W."/>
            <person name="Choi C."/>
            <person name="Clum A."/>
            <person name="Dos Santos R.A."/>
            <person name="Damasio A.R."/>
            <person name="Diallinas G."/>
            <person name="Emri T."/>
            <person name="Fekete E."/>
            <person name="Flipphi M."/>
            <person name="Freyberg S."/>
            <person name="Gallo A."/>
            <person name="Gournas C."/>
            <person name="Habgood R."/>
            <person name="Hainaut M."/>
            <person name="Harispe M.L."/>
            <person name="Henrissat B."/>
            <person name="Hilden K.S."/>
            <person name="Hope R."/>
            <person name="Hossain A."/>
            <person name="Karabika E."/>
            <person name="Karaffa L."/>
            <person name="Karanyi Z."/>
            <person name="Krasevec N."/>
            <person name="Kuo A."/>
            <person name="Kusch H."/>
            <person name="LaButti K."/>
            <person name="Lagendijk E.L."/>
            <person name="Lapidus A."/>
            <person name="Levasseur A."/>
            <person name="Lindquist E."/>
            <person name="Lipzen A."/>
            <person name="Logrieco A.F."/>
            <person name="MacCabe A."/>
            <person name="Maekelae M.R."/>
            <person name="Malavazi I."/>
            <person name="Melin P."/>
            <person name="Meyer V."/>
            <person name="Mielnichuk N."/>
            <person name="Miskei M."/>
            <person name="Molnar A.P."/>
            <person name="Mule G."/>
            <person name="Ngan C.Y."/>
            <person name="Orejas M."/>
            <person name="Orosz E."/>
            <person name="Ouedraogo J.P."/>
            <person name="Overkamp K.M."/>
            <person name="Park H.-S."/>
            <person name="Perrone G."/>
            <person name="Piumi F."/>
            <person name="Punt P.J."/>
            <person name="Ram A.F."/>
            <person name="Ramon A."/>
            <person name="Rauscher S."/>
            <person name="Record E."/>
            <person name="Riano-Pachon D.M."/>
            <person name="Robert V."/>
            <person name="Roehrig J."/>
            <person name="Ruller R."/>
            <person name="Salamov A."/>
            <person name="Salih N.S."/>
            <person name="Samson R.A."/>
            <person name="Sandor E."/>
            <person name="Sanguinetti M."/>
            <person name="Schuetze T."/>
            <person name="Sepcic K."/>
            <person name="Shelest E."/>
            <person name="Sherlock G."/>
            <person name="Sophianopoulou V."/>
            <person name="Squina F.M."/>
            <person name="Sun H."/>
            <person name="Susca A."/>
            <person name="Todd R.B."/>
            <person name="Tsang A."/>
            <person name="Unkles S.E."/>
            <person name="van de Wiele N."/>
            <person name="van Rossen-Uffink D."/>
            <person name="Oliveira J.V."/>
            <person name="Vesth T.C."/>
            <person name="Visser J."/>
            <person name="Yu J.-H."/>
            <person name="Zhou M."/>
            <person name="Andersen M.R."/>
            <person name="Archer D.B."/>
            <person name="Baker S.E."/>
            <person name="Benoit I."/>
            <person name="Brakhage A.A."/>
            <person name="Braus G.H."/>
            <person name="Fischer R."/>
            <person name="Frisvad J.C."/>
            <person name="Goldman G.H."/>
            <person name="Houbraken J."/>
            <person name="Oakley B."/>
            <person name="Pocsi I."/>
            <person name="Scazzocchio C."/>
            <person name="Seiboth B."/>
            <person name="vanKuyk P.A."/>
            <person name="Wortman J."/>
            <person name="Dyer P.S."/>
            <person name="Grigoriev I.V."/>
        </authorList>
    </citation>
    <scope>NUCLEOTIDE SEQUENCE [LARGE SCALE GENOMIC DNA]</scope>
    <source>
        <strain evidence="4">DTO 134E9</strain>
    </source>
</reference>
<evidence type="ECO:0000259" key="2">
    <source>
        <dbReference type="Pfam" id="PF01636"/>
    </source>
</evidence>
<feature type="compositionally biased region" description="Polar residues" evidence="1">
    <location>
        <begin position="1"/>
        <end position="11"/>
    </location>
</feature>
<evidence type="ECO:0000256" key="1">
    <source>
        <dbReference type="SAM" id="MobiDB-lite"/>
    </source>
</evidence>
<dbReference type="InterPro" id="IPR051678">
    <property type="entry name" value="AGP_Transferase"/>
</dbReference>
<dbReference type="AlphaFoldDB" id="A0A1L9RMT8"/>
<gene>
    <name evidence="3" type="ORF">ASPWEDRAFT_134828</name>
</gene>
<accession>A0A1L9RMT8</accession>
<dbReference type="SUPFAM" id="SSF56112">
    <property type="entry name" value="Protein kinase-like (PK-like)"/>
    <property type="match status" value="1"/>
</dbReference>
<dbReference type="PANTHER" id="PTHR21310:SF54">
    <property type="entry name" value="AMINOGLYCOSIDE PHOSPHOTRANSFERASE DOMAIN-CONTAINING PROTEIN"/>
    <property type="match status" value="1"/>
</dbReference>
<organism evidence="3 4">
    <name type="scientific">Aspergillus wentii DTO 134E9</name>
    <dbReference type="NCBI Taxonomy" id="1073089"/>
    <lineage>
        <taxon>Eukaryota</taxon>
        <taxon>Fungi</taxon>
        <taxon>Dikarya</taxon>
        <taxon>Ascomycota</taxon>
        <taxon>Pezizomycotina</taxon>
        <taxon>Eurotiomycetes</taxon>
        <taxon>Eurotiomycetidae</taxon>
        <taxon>Eurotiales</taxon>
        <taxon>Aspergillaceae</taxon>
        <taxon>Aspergillus</taxon>
        <taxon>Aspergillus subgen. Cremei</taxon>
    </lineage>
</organism>
<dbReference type="GeneID" id="63745174"/>
<dbReference type="InterPro" id="IPR002575">
    <property type="entry name" value="Aminoglycoside_PTrfase"/>
</dbReference>
<evidence type="ECO:0000313" key="3">
    <source>
        <dbReference type="EMBL" id="OJJ36138.1"/>
    </source>
</evidence>
<evidence type="ECO:0000313" key="4">
    <source>
        <dbReference type="Proteomes" id="UP000184383"/>
    </source>
</evidence>
<dbReference type="VEuPathDB" id="FungiDB:ASPWEDRAFT_134828"/>